<name>Q6CIY0_KLULA</name>
<dbReference type="AlphaFoldDB" id="Q6CIY0"/>
<dbReference type="eggNOG" id="KOG1181">
    <property type="taxonomic scope" value="Eukaryota"/>
</dbReference>
<evidence type="ECO:0000313" key="3">
    <source>
        <dbReference type="Proteomes" id="UP000000598"/>
    </source>
</evidence>
<evidence type="ECO:0000256" key="1">
    <source>
        <dbReference type="SAM" id="MobiDB-lite"/>
    </source>
</evidence>
<dbReference type="HOGENOM" id="CLU_834366_0_0_1"/>
<dbReference type="SUPFAM" id="SSF52833">
    <property type="entry name" value="Thioredoxin-like"/>
    <property type="match status" value="1"/>
</dbReference>
<protein>
    <submittedName>
        <fullName evidence="2">KLLA0F23089p</fullName>
    </submittedName>
</protein>
<feature type="compositionally biased region" description="Basic and acidic residues" evidence="1">
    <location>
        <begin position="101"/>
        <end position="117"/>
    </location>
</feature>
<dbReference type="PaxDb" id="284590-Q6CIY0"/>
<dbReference type="EMBL" id="CR382126">
    <property type="protein sequence ID" value="CAG98817.1"/>
    <property type="molecule type" value="Genomic_DNA"/>
</dbReference>
<proteinExistence type="predicted"/>
<dbReference type="KEGG" id="kla:KLLA0_F23089g"/>
<feature type="region of interest" description="Disordered" evidence="1">
    <location>
        <begin position="1"/>
        <end position="128"/>
    </location>
</feature>
<organism evidence="2 3">
    <name type="scientific">Kluyveromyces lactis (strain ATCC 8585 / CBS 2359 / DSM 70799 / NBRC 1267 / NRRL Y-1140 / WM37)</name>
    <name type="common">Yeast</name>
    <name type="synonym">Candida sphaerica</name>
    <dbReference type="NCBI Taxonomy" id="284590"/>
    <lineage>
        <taxon>Eukaryota</taxon>
        <taxon>Fungi</taxon>
        <taxon>Dikarya</taxon>
        <taxon>Ascomycota</taxon>
        <taxon>Saccharomycotina</taxon>
        <taxon>Saccharomycetes</taxon>
        <taxon>Saccharomycetales</taxon>
        <taxon>Saccharomycetaceae</taxon>
        <taxon>Kluyveromyces</taxon>
    </lineage>
</organism>
<dbReference type="Proteomes" id="UP000000598">
    <property type="component" value="Chromosome F"/>
</dbReference>
<feature type="compositionally biased region" description="Basic and acidic residues" evidence="1">
    <location>
        <begin position="67"/>
        <end position="87"/>
    </location>
</feature>
<dbReference type="InParanoid" id="Q6CIY0"/>
<accession>Q6CIY0</accession>
<feature type="compositionally biased region" description="Polar residues" evidence="1">
    <location>
        <begin position="28"/>
        <end position="43"/>
    </location>
</feature>
<dbReference type="Gene3D" id="3.40.30.10">
    <property type="entry name" value="Glutaredoxin"/>
    <property type="match status" value="1"/>
</dbReference>
<evidence type="ECO:0000313" key="2">
    <source>
        <dbReference type="EMBL" id="CAG98817.1"/>
    </source>
</evidence>
<keyword evidence="3" id="KW-1185">Reference proteome</keyword>
<dbReference type="PROSITE" id="PS51354">
    <property type="entry name" value="GLUTAREDOXIN_2"/>
    <property type="match status" value="1"/>
</dbReference>
<reference evidence="2 3" key="1">
    <citation type="journal article" date="2004" name="Nature">
        <title>Genome evolution in yeasts.</title>
        <authorList>
            <consortium name="Genolevures"/>
            <person name="Dujon B."/>
            <person name="Sherman D."/>
            <person name="Fischer G."/>
            <person name="Durrens P."/>
            <person name="Casaregola S."/>
            <person name="Lafontaine I."/>
            <person name="de Montigny J."/>
            <person name="Marck C."/>
            <person name="Neuveglise C."/>
            <person name="Talla E."/>
            <person name="Goffard N."/>
            <person name="Frangeul L."/>
            <person name="Aigle M."/>
            <person name="Anthouard V."/>
            <person name="Babour A."/>
            <person name="Barbe V."/>
            <person name="Barnay S."/>
            <person name="Blanchin S."/>
            <person name="Beckerich J.M."/>
            <person name="Beyne E."/>
            <person name="Bleykasten C."/>
            <person name="Boisrame A."/>
            <person name="Boyer J."/>
            <person name="Cattolico L."/>
            <person name="Confanioleri F."/>
            <person name="de Daruvar A."/>
            <person name="Despons L."/>
            <person name="Fabre E."/>
            <person name="Fairhead C."/>
            <person name="Ferry-Dumazet H."/>
            <person name="Groppi A."/>
            <person name="Hantraye F."/>
            <person name="Hennequin C."/>
            <person name="Jauniaux N."/>
            <person name="Joyet P."/>
            <person name="Kachouri R."/>
            <person name="Kerrest A."/>
            <person name="Koszul R."/>
            <person name="Lemaire M."/>
            <person name="Lesur I."/>
            <person name="Ma L."/>
            <person name="Muller H."/>
            <person name="Nicaud J.M."/>
            <person name="Nikolski M."/>
            <person name="Oztas S."/>
            <person name="Ozier-Kalogeropoulos O."/>
            <person name="Pellenz S."/>
            <person name="Potier S."/>
            <person name="Richard G.F."/>
            <person name="Straub M.L."/>
            <person name="Suleau A."/>
            <person name="Swennene D."/>
            <person name="Tekaia F."/>
            <person name="Wesolowski-Louvel M."/>
            <person name="Westhof E."/>
            <person name="Wirth B."/>
            <person name="Zeniou-Meyer M."/>
            <person name="Zivanovic I."/>
            <person name="Bolotin-Fukuhara M."/>
            <person name="Thierry A."/>
            <person name="Bouchier C."/>
            <person name="Caudron B."/>
            <person name="Scarpelli C."/>
            <person name="Gaillardin C."/>
            <person name="Weissenbach J."/>
            <person name="Wincker P."/>
            <person name="Souciet J.L."/>
        </authorList>
    </citation>
    <scope>NUCLEOTIDE SEQUENCE [LARGE SCALE GENOMIC DNA]</scope>
    <source>
        <strain evidence="3">ATCC 8585 / CBS 2359 / DSM 70799 / NBRC 1267 / NRRL Y-1140 / WM37</strain>
    </source>
</reference>
<dbReference type="InterPro" id="IPR036249">
    <property type="entry name" value="Thioredoxin-like_sf"/>
</dbReference>
<sequence>MDEDEIPITKISPDSETSIEYKGPQELGLQTLSTEENAHSKASTIEALPESRALKDINEEQTPQKGSLEKPDQVEEEQPKNTEKGYADDTLSNETEFAEESIDHSENSEIRIEKEATQDQGLNQEADFNADLSQVKSQAHIPEDHEPEDTNEAIEPQVEDISSLGNSRNEINSGNREALTELNEDDVTGISESISNENKEVTSAAADPIESVTDEIDSLLNELKSELEESNVGAQIEELVKEEPVFIFTSLAGGGIHMPRRTNRLATILTANEIEFTYRDCGTDSEARSIWKTYSAGRLLPGVVRGTSLIGNWKEIDDANEEYRLYEMIYNTL</sequence>
<gene>
    <name evidence="2" type="ORF">KLLA0_F23089g</name>
</gene>
<dbReference type="STRING" id="284590.Q6CIY0"/>